<dbReference type="InterPro" id="IPR002347">
    <property type="entry name" value="SDR_fam"/>
</dbReference>
<protein>
    <submittedName>
        <fullName evidence="3">17-beta-hydroxysteroid dehydrogenase 14 isoform X1</fullName>
    </submittedName>
</protein>
<dbReference type="Gene3D" id="3.40.50.720">
    <property type="entry name" value="NAD(P)-binding Rossmann-like Domain"/>
    <property type="match status" value="1"/>
</dbReference>
<gene>
    <name evidence="3" type="primary">LOC101848050</name>
</gene>
<keyword evidence="2" id="KW-1185">Reference proteome</keyword>
<dbReference type="Pfam" id="PF13561">
    <property type="entry name" value="adh_short_C2"/>
    <property type="match status" value="1"/>
</dbReference>
<sequence>MASAMLAANSQRYQGKVTIVTGGSAGIGFGVVSVFVQHGAKVVFCDLKSKEDEGKAKAVELNAKGPGECIFFCCDMTVESQIKDLIGFTVSQYGQIDCVVNNAGAHPPHKPIDDFSAEDLENLHRLNVTGYYLMSKYSLPHLRKTQGNIINNCSLVAQISQREAVPYVTTKGAVLSMTKALALDEAENNVRVNSFSPGNVLTPMWEQAAIASGNYDEAIEIGRNEQPMGRYGTIEECGLLCLFLATDATFCTGININITGGAELGYGRKTRKE</sequence>
<evidence type="ECO:0000256" key="1">
    <source>
        <dbReference type="ARBA" id="ARBA00023002"/>
    </source>
</evidence>
<dbReference type="PRINTS" id="PR00081">
    <property type="entry name" value="GDHRDH"/>
</dbReference>
<keyword evidence="1" id="KW-0560">Oxidoreductase</keyword>
<accession>A0ABM0JSS4</accession>
<dbReference type="PANTHER" id="PTHR43658">
    <property type="entry name" value="SHORT-CHAIN DEHYDROGENASE/REDUCTASE"/>
    <property type="match status" value="1"/>
</dbReference>
<evidence type="ECO:0000313" key="2">
    <source>
        <dbReference type="Proteomes" id="UP000694888"/>
    </source>
</evidence>
<dbReference type="SUPFAM" id="SSF51735">
    <property type="entry name" value="NAD(P)-binding Rossmann-fold domains"/>
    <property type="match status" value="1"/>
</dbReference>
<dbReference type="PANTHER" id="PTHR43658:SF8">
    <property type="entry name" value="17-BETA-HYDROXYSTEROID DEHYDROGENASE 14-RELATED"/>
    <property type="match status" value="1"/>
</dbReference>
<dbReference type="RefSeq" id="XP_005100663.2">
    <property type="nucleotide sequence ID" value="XM_005100606.3"/>
</dbReference>
<dbReference type="GeneID" id="101848050"/>
<dbReference type="InterPro" id="IPR036291">
    <property type="entry name" value="NAD(P)-bd_dom_sf"/>
</dbReference>
<organism evidence="2 3">
    <name type="scientific">Aplysia californica</name>
    <name type="common">California sea hare</name>
    <dbReference type="NCBI Taxonomy" id="6500"/>
    <lineage>
        <taxon>Eukaryota</taxon>
        <taxon>Metazoa</taxon>
        <taxon>Spiralia</taxon>
        <taxon>Lophotrochozoa</taxon>
        <taxon>Mollusca</taxon>
        <taxon>Gastropoda</taxon>
        <taxon>Heterobranchia</taxon>
        <taxon>Euthyneura</taxon>
        <taxon>Tectipleura</taxon>
        <taxon>Aplysiida</taxon>
        <taxon>Aplysioidea</taxon>
        <taxon>Aplysiidae</taxon>
        <taxon>Aplysia</taxon>
    </lineage>
</organism>
<proteinExistence type="predicted"/>
<name>A0ABM0JSS4_APLCA</name>
<reference evidence="3" key="1">
    <citation type="submission" date="2025-08" db="UniProtKB">
        <authorList>
            <consortium name="RefSeq"/>
        </authorList>
    </citation>
    <scope>IDENTIFICATION</scope>
</reference>
<dbReference type="InterPro" id="IPR020904">
    <property type="entry name" value="Sc_DH/Rdtase_CS"/>
</dbReference>
<dbReference type="PRINTS" id="PR00080">
    <property type="entry name" value="SDRFAMILY"/>
</dbReference>
<evidence type="ECO:0000313" key="3">
    <source>
        <dbReference type="RefSeq" id="XP_005100663.2"/>
    </source>
</evidence>
<dbReference type="PROSITE" id="PS00061">
    <property type="entry name" value="ADH_SHORT"/>
    <property type="match status" value="1"/>
</dbReference>
<dbReference type="Proteomes" id="UP000694888">
    <property type="component" value="Unplaced"/>
</dbReference>